<dbReference type="Pfam" id="PF00753">
    <property type="entry name" value="Lactamase_B"/>
    <property type="match status" value="1"/>
</dbReference>
<dbReference type="SUPFAM" id="SSF56281">
    <property type="entry name" value="Metallo-hydrolase/oxidoreductase"/>
    <property type="match status" value="1"/>
</dbReference>
<comment type="caution">
    <text evidence="8">The sequence shown here is derived from an EMBL/GenBank/DDBJ whole genome shotgun (WGS) entry which is preliminary data.</text>
</comment>
<dbReference type="AlphaFoldDB" id="A0A0F3GY67"/>
<evidence type="ECO:0000313" key="9">
    <source>
        <dbReference type="Proteomes" id="UP000033423"/>
    </source>
</evidence>
<name>A0A0F3GY67_9BACT</name>
<evidence type="ECO:0000256" key="5">
    <source>
        <dbReference type="ARBA" id="ARBA00044690"/>
    </source>
</evidence>
<accession>A0A0F3GY67</accession>
<comment type="catalytic activity">
    <reaction evidence="5">
        <text>a ribonucleotidyl-ribonucleotide-RNA + H2O = a 3'-end ribonucleotide-RNA + a 5'-end 5'-phospho-ribonucleoside-RNA + H(+)</text>
        <dbReference type="Rhea" id="RHEA:68096"/>
        <dbReference type="Rhea" id="RHEA-COMP:15179"/>
        <dbReference type="Rhea" id="RHEA-COMP:17355"/>
        <dbReference type="Rhea" id="RHEA-COMP:17428"/>
        <dbReference type="ChEBI" id="CHEBI:15377"/>
        <dbReference type="ChEBI" id="CHEBI:15378"/>
        <dbReference type="ChEBI" id="CHEBI:74896"/>
        <dbReference type="ChEBI" id="CHEBI:138282"/>
        <dbReference type="ChEBI" id="CHEBI:173118"/>
    </reaction>
    <physiologicalReaction direction="left-to-right" evidence="5">
        <dbReference type="Rhea" id="RHEA:68097"/>
    </physiologicalReaction>
</comment>
<dbReference type="PANTHER" id="PTHR23200:SF48">
    <property type="entry name" value="METALLO-BETA-LACTAMASE DOMAIN-CONTAINING PROTEIN 1"/>
    <property type="match status" value="1"/>
</dbReference>
<comment type="function">
    <text evidence="6">Endoribonuclease that catalyzes the hydrolysis of histone-coding pre-mRNA 3'-end. Involved in histone pre-mRNA processing during the S-phase of the cell cycle, which is required for entering/progressing through S-phase. Cleaves histone pre-mRNA at a major and a minor cleavage site after the 5'-ACCCA-3' and the 5'-ACCCACA-3' sequence, respectively, and located downstream of the stem-loop. May require the presence of the HDE element located at the histone pre-RNA 3'-end to avoid non-specific cleavage.</text>
</comment>
<evidence type="ECO:0000256" key="6">
    <source>
        <dbReference type="ARBA" id="ARBA00045869"/>
    </source>
</evidence>
<comment type="subunit">
    <text evidence="2">Homodimer.</text>
</comment>
<organism evidence="8 9">
    <name type="scientific">Candidatus Magnetobacterium bavaricum</name>
    <dbReference type="NCBI Taxonomy" id="29290"/>
    <lineage>
        <taxon>Bacteria</taxon>
        <taxon>Pseudomonadati</taxon>
        <taxon>Nitrospirota</taxon>
        <taxon>Thermodesulfovibrionia</taxon>
        <taxon>Thermodesulfovibrionales</taxon>
        <taxon>Candidatus Magnetobacteriaceae</taxon>
        <taxon>Candidatus Magnetobacterium</taxon>
    </lineage>
</organism>
<protein>
    <recommendedName>
        <fullName evidence="3">Metallo-beta-lactamase domain-containing protein 1</fullName>
    </recommendedName>
    <alternativeName>
        <fullName evidence="4">Endoribonuclease MBLAC1</fullName>
    </alternativeName>
</protein>
<evidence type="ECO:0000256" key="3">
    <source>
        <dbReference type="ARBA" id="ARBA00014856"/>
    </source>
</evidence>
<dbReference type="Gene3D" id="3.60.15.10">
    <property type="entry name" value="Ribonuclease Z/Hydroxyacylglutathione hydrolase-like"/>
    <property type="match status" value="1"/>
</dbReference>
<evidence type="ECO:0000256" key="4">
    <source>
        <dbReference type="ARBA" id="ARBA00032988"/>
    </source>
</evidence>
<dbReference type="InterPro" id="IPR036866">
    <property type="entry name" value="RibonucZ/Hydroxyglut_hydro"/>
</dbReference>
<dbReference type="InterPro" id="IPR039344">
    <property type="entry name" value="MBLAC1"/>
</dbReference>
<comment type="subcellular location">
    <subcellularLocation>
        <location evidence="1">Cytoplasm</location>
        <location evidence="1">Cytosol</location>
    </subcellularLocation>
</comment>
<dbReference type="InterPro" id="IPR001279">
    <property type="entry name" value="Metallo-B-lactamas"/>
</dbReference>
<dbReference type="PANTHER" id="PTHR23200">
    <property type="entry name" value="METALLO-BETA-LACTAMASE DOMAIN-CONTAINING PROTEIN 1"/>
    <property type="match status" value="1"/>
</dbReference>
<evidence type="ECO:0000259" key="7">
    <source>
        <dbReference type="Pfam" id="PF00753"/>
    </source>
</evidence>
<evidence type="ECO:0000256" key="2">
    <source>
        <dbReference type="ARBA" id="ARBA00011738"/>
    </source>
</evidence>
<evidence type="ECO:0000256" key="1">
    <source>
        <dbReference type="ARBA" id="ARBA00004514"/>
    </source>
</evidence>
<evidence type="ECO:0000313" key="8">
    <source>
        <dbReference type="EMBL" id="KJU86810.1"/>
    </source>
</evidence>
<dbReference type="EMBL" id="LACI01000447">
    <property type="protein sequence ID" value="KJU86810.1"/>
    <property type="molecule type" value="Genomic_DNA"/>
</dbReference>
<dbReference type="Proteomes" id="UP000033423">
    <property type="component" value="Unassembled WGS sequence"/>
</dbReference>
<feature type="non-terminal residue" evidence="8">
    <location>
        <position position="124"/>
    </location>
</feature>
<sequence length="124" mass="13326">MTVVQVLKPGYTIEAGNGQIRADGTITLIRGTKNLIVDTGSPHDRGIILESLTREGLGVGDIDYVVCTHGHCDHIGNNNLFQGAVFIVCHDISRGDLYTLHDFSRKPYVVAEGISIIATPGHTS</sequence>
<dbReference type="GO" id="GO:0005829">
    <property type="term" value="C:cytosol"/>
    <property type="evidence" value="ECO:0007669"/>
    <property type="project" value="UniProtKB-SubCell"/>
</dbReference>
<keyword evidence="9" id="KW-1185">Reference proteome</keyword>
<proteinExistence type="predicted"/>
<feature type="domain" description="Metallo-beta-lactamase" evidence="7">
    <location>
        <begin position="24"/>
        <end position="85"/>
    </location>
</feature>
<gene>
    <name evidence="8" type="ORF">MBAV_000999</name>
</gene>
<reference evidence="8 9" key="1">
    <citation type="submission" date="2015-02" db="EMBL/GenBank/DDBJ databases">
        <title>Single-cell genomics of uncultivated deep-branching MTB reveals a conserved set of magnetosome genes.</title>
        <authorList>
            <person name="Kolinko S."/>
            <person name="Richter M."/>
            <person name="Glockner F.O."/>
            <person name="Brachmann A."/>
            <person name="Schuler D."/>
        </authorList>
    </citation>
    <scope>NUCLEOTIDE SEQUENCE [LARGE SCALE GENOMIC DNA]</scope>
    <source>
        <strain evidence="8">TM-1</strain>
    </source>
</reference>